<evidence type="ECO:0000256" key="4">
    <source>
        <dbReference type="ARBA" id="ARBA00022825"/>
    </source>
</evidence>
<dbReference type="SMART" id="SM00228">
    <property type="entry name" value="PDZ"/>
    <property type="match status" value="1"/>
</dbReference>
<dbReference type="Pfam" id="PF17804">
    <property type="entry name" value="TSP_NTD"/>
    <property type="match status" value="1"/>
</dbReference>
<dbReference type="CDD" id="cd07560">
    <property type="entry name" value="Peptidase_S41_CPP"/>
    <property type="match status" value="1"/>
</dbReference>
<dbReference type="InterPro" id="IPR036034">
    <property type="entry name" value="PDZ_sf"/>
</dbReference>
<evidence type="ECO:0000256" key="3">
    <source>
        <dbReference type="ARBA" id="ARBA00022801"/>
    </source>
</evidence>
<evidence type="ECO:0000256" key="5">
    <source>
        <dbReference type="RuleBase" id="RU004404"/>
    </source>
</evidence>
<name>A0A1X7AQM8_9GAMM</name>
<dbReference type="SUPFAM" id="SSF50156">
    <property type="entry name" value="PDZ domain-like"/>
    <property type="match status" value="1"/>
</dbReference>
<dbReference type="GO" id="GO:0006508">
    <property type="term" value="P:proteolysis"/>
    <property type="evidence" value="ECO:0007669"/>
    <property type="project" value="UniProtKB-KW"/>
</dbReference>
<accession>A0A1X7AQM8</accession>
<dbReference type="InterPro" id="IPR020992">
    <property type="entry name" value="Tail_Prtase_C"/>
</dbReference>
<dbReference type="InterPro" id="IPR004447">
    <property type="entry name" value="Peptidase_S41A"/>
</dbReference>
<keyword evidence="4 5" id="KW-0720">Serine protease</keyword>
<dbReference type="GO" id="GO:0004252">
    <property type="term" value="F:serine-type endopeptidase activity"/>
    <property type="evidence" value="ECO:0007669"/>
    <property type="project" value="UniProtKB-EC"/>
</dbReference>
<evidence type="ECO:0000313" key="8">
    <source>
        <dbReference type="Proteomes" id="UP000196573"/>
    </source>
</evidence>
<dbReference type="Pfam" id="PF03572">
    <property type="entry name" value="Peptidase_S41"/>
    <property type="match status" value="1"/>
</dbReference>
<sequence>MLFSFRSTKTPSTRVKPLMQFSSILSSSHPSGYRTLKRIRNTLARSALGLSLLLPTAVLAAEDLNQPLTALKPTLNQAIASVNVVQLLKNNSYEKIDLSENSSDKIYNSYLDSLDRNRSFFLASDIKEFSKYQSNLDDALKGGNLRPAFEIFNRYRERSEERIRYMLKLVDNGIEKLNFKQQETLEIDREKAPWLTDKAEQEDLWRRQLKDSVLAMKLNEKDDAEIKDLLNKRYTNQLRRLHQTRSEDAFQLYLNAYTQLFDPHTQYFSPQRAENFDINMSLSLEGIGAVLQSEDEYTKVISVVPGGPADKAGQLKPGDKIISVAQAKDGKMEDVVGMRLDEVVKLIRGAKGTEVRLEVIPSSTSDGKNRIYSIVRDKVKLEEQSAQKSVIEVGKGSEKKRIGVIEIPAFYIDFKAAQAGDPNYKSTTRDVRKLIAELKKEKIDGLVIDLRNNGGGSLQEANQLTGLFIPKGPTVIVKDSRGRTEAQQDPDPKEVYDGPMAVLINRLSASASEIFAGAMQDYQRALVIGGQSFGKGTVQTIQPLNHGQLKLTVAKFYRVSGQSTQNRGVIPDISFPSLFDPKDIGESSLPNALPYTEIKPVSFNSLKPLSPEVPALQARHKERVADNPDFIYLDKLREYQKQFENRTEVTLNEKARKEEIQRMQDERLAIENYLRKSKGEKPYKTLDELENEQNDRFNQNKKDKDLSDDALLVETSNILSDWIRSKEPMLAKQSDR</sequence>
<dbReference type="CDD" id="cd06782">
    <property type="entry name" value="cpPDZ_CPP-like"/>
    <property type="match status" value="1"/>
</dbReference>
<dbReference type="AlphaFoldDB" id="A0A1X7AQM8"/>
<dbReference type="Proteomes" id="UP000196573">
    <property type="component" value="Unassembled WGS sequence"/>
</dbReference>
<reference evidence="7 8" key="1">
    <citation type="submission" date="2017-03" db="EMBL/GenBank/DDBJ databases">
        <authorList>
            <person name="Afonso C.L."/>
            <person name="Miller P.J."/>
            <person name="Scott M.A."/>
            <person name="Spackman E."/>
            <person name="Goraichik I."/>
            <person name="Dimitrov K.M."/>
            <person name="Suarez D.L."/>
            <person name="Swayne D.E."/>
        </authorList>
    </citation>
    <scope>NUCLEOTIDE SEQUENCE [LARGE SCALE GENOMIC DNA]</scope>
    <source>
        <strain evidence="7">SB41UT1</strain>
    </source>
</reference>
<evidence type="ECO:0000259" key="6">
    <source>
        <dbReference type="PROSITE" id="PS50106"/>
    </source>
</evidence>
<dbReference type="SUPFAM" id="SSF52096">
    <property type="entry name" value="ClpP/crotonase"/>
    <property type="match status" value="1"/>
</dbReference>
<evidence type="ECO:0000256" key="2">
    <source>
        <dbReference type="ARBA" id="ARBA00022670"/>
    </source>
</evidence>
<evidence type="ECO:0000313" key="7">
    <source>
        <dbReference type="EMBL" id="SMA50463.1"/>
    </source>
</evidence>
<keyword evidence="2 5" id="KW-0645">Protease</keyword>
<dbReference type="EC" id="3.4.21.102" evidence="7"/>
<organism evidence="7 8">
    <name type="scientific">Parendozoicomonas haliclonae</name>
    <dbReference type="NCBI Taxonomy" id="1960125"/>
    <lineage>
        <taxon>Bacteria</taxon>
        <taxon>Pseudomonadati</taxon>
        <taxon>Pseudomonadota</taxon>
        <taxon>Gammaproteobacteria</taxon>
        <taxon>Oceanospirillales</taxon>
        <taxon>Endozoicomonadaceae</taxon>
        <taxon>Parendozoicomonas</taxon>
    </lineage>
</organism>
<evidence type="ECO:0000256" key="1">
    <source>
        <dbReference type="ARBA" id="ARBA00009179"/>
    </source>
</evidence>
<dbReference type="InterPro" id="IPR040573">
    <property type="entry name" value="TSP_N"/>
</dbReference>
<dbReference type="InterPro" id="IPR005151">
    <property type="entry name" value="Tail-specific_protease"/>
</dbReference>
<dbReference type="EMBL" id="FWPT01000012">
    <property type="protein sequence ID" value="SMA50463.1"/>
    <property type="molecule type" value="Genomic_DNA"/>
</dbReference>
<feature type="domain" description="PDZ" evidence="6">
    <location>
        <begin position="277"/>
        <end position="350"/>
    </location>
</feature>
<dbReference type="Pfam" id="PF00595">
    <property type="entry name" value="PDZ"/>
    <property type="match status" value="1"/>
</dbReference>
<dbReference type="PANTHER" id="PTHR32060">
    <property type="entry name" value="TAIL-SPECIFIC PROTEASE"/>
    <property type="match status" value="1"/>
</dbReference>
<dbReference type="SMART" id="SM00245">
    <property type="entry name" value="TSPc"/>
    <property type="match status" value="1"/>
</dbReference>
<dbReference type="Pfam" id="PF11818">
    <property type="entry name" value="DUF3340"/>
    <property type="match status" value="1"/>
</dbReference>
<dbReference type="PROSITE" id="PS50106">
    <property type="entry name" value="PDZ"/>
    <property type="match status" value="1"/>
</dbReference>
<dbReference type="Gene3D" id="3.90.226.10">
    <property type="entry name" value="2-enoyl-CoA Hydratase, Chain A, domain 1"/>
    <property type="match status" value="1"/>
</dbReference>
<dbReference type="Gene3D" id="2.30.42.10">
    <property type="match status" value="1"/>
</dbReference>
<keyword evidence="3 5" id="KW-0378">Hydrolase</keyword>
<comment type="similarity">
    <text evidence="1 5">Belongs to the peptidase S41A family.</text>
</comment>
<dbReference type="NCBIfam" id="TIGR00225">
    <property type="entry name" value="prc"/>
    <property type="match status" value="1"/>
</dbReference>
<keyword evidence="8" id="KW-1185">Reference proteome</keyword>
<gene>
    <name evidence="7" type="primary">prc</name>
    <name evidence="7" type="ORF">EHSB41UT_04274</name>
</gene>
<dbReference type="PANTHER" id="PTHR32060:SF22">
    <property type="entry name" value="CARBOXYL-TERMINAL-PROCESSING PEPTIDASE 3, CHLOROPLASTIC"/>
    <property type="match status" value="1"/>
</dbReference>
<dbReference type="GO" id="GO:0007165">
    <property type="term" value="P:signal transduction"/>
    <property type="evidence" value="ECO:0007669"/>
    <property type="project" value="TreeGrafter"/>
</dbReference>
<dbReference type="GO" id="GO:0030288">
    <property type="term" value="C:outer membrane-bounded periplasmic space"/>
    <property type="evidence" value="ECO:0007669"/>
    <property type="project" value="TreeGrafter"/>
</dbReference>
<dbReference type="FunFam" id="3.90.226.10:FF:000090">
    <property type="entry name" value="Tail-specific protease"/>
    <property type="match status" value="1"/>
</dbReference>
<proteinExistence type="inferred from homology"/>
<protein>
    <submittedName>
        <fullName evidence="7">Tail-specific protease</fullName>
        <ecNumber evidence="7">3.4.21.102</ecNumber>
    </submittedName>
</protein>
<dbReference type="InterPro" id="IPR029045">
    <property type="entry name" value="ClpP/crotonase-like_dom_sf"/>
</dbReference>
<dbReference type="Gene3D" id="3.30.750.44">
    <property type="match status" value="1"/>
</dbReference>
<dbReference type="InterPro" id="IPR001478">
    <property type="entry name" value="PDZ"/>
</dbReference>